<feature type="compositionally biased region" description="Low complexity" evidence="10">
    <location>
        <begin position="106"/>
        <end position="120"/>
    </location>
</feature>
<accession>A0AAV8E2A7</accession>
<sequence>MGVSSLQASVNGLDNFSQFGCTTNSSFRIMEIPKPTRNPQQHQQQPWPPLRCPRCNSTNTKFCYYNNYSKTQPRYLCKACRRHWTDGGTLRDVPVGGGRKNKRNKVATTNATSPASANASNSSVVINNTNKSVVQLVLNGSPSSNVLPEILREVLLQPAQQMFSLPLQPPPTLSPDFGMMSSLMGPREIISNNLGSYTNGLSNSFSTYGYGQMGTGGNISMAPPMQLGTGNWSSLDNDFSGLANPDVKPPTSEGF</sequence>
<evidence type="ECO:0000256" key="1">
    <source>
        <dbReference type="ARBA" id="ARBA00022723"/>
    </source>
</evidence>
<comment type="caution">
    <text evidence="12">The sequence shown here is derived from an EMBL/GenBank/DDBJ whole genome shotgun (WGS) entry which is preliminary data.</text>
</comment>
<evidence type="ECO:0000256" key="3">
    <source>
        <dbReference type="ARBA" id="ARBA00022833"/>
    </source>
</evidence>
<evidence type="ECO:0000256" key="10">
    <source>
        <dbReference type="SAM" id="MobiDB-lite"/>
    </source>
</evidence>
<keyword evidence="6 9" id="KW-0804">Transcription</keyword>
<dbReference type="InterPro" id="IPR045174">
    <property type="entry name" value="Dof"/>
</dbReference>
<feature type="domain" description="Dof-type" evidence="11">
    <location>
        <begin position="50"/>
        <end position="104"/>
    </location>
</feature>
<dbReference type="PROSITE" id="PS01361">
    <property type="entry name" value="ZF_DOF_1"/>
    <property type="match status" value="1"/>
</dbReference>
<evidence type="ECO:0000256" key="4">
    <source>
        <dbReference type="ARBA" id="ARBA00023015"/>
    </source>
</evidence>
<evidence type="ECO:0000256" key="5">
    <source>
        <dbReference type="ARBA" id="ARBA00023125"/>
    </source>
</evidence>
<dbReference type="GO" id="GO:0003700">
    <property type="term" value="F:DNA-binding transcription factor activity"/>
    <property type="evidence" value="ECO:0007669"/>
    <property type="project" value="UniProtKB-UniRule"/>
</dbReference>
<dbReference type="GO" id="GO:0003677">
    <property type="term" value="F:DNA binding"/>
    <property type="evidence" value="ECO:0007669"/>
    <property type="project" value="UniProtKB-UniRule"/>
</dbReference>
<dbReference type="AlphaFoldDB" id="A0AAV8E2A7"/>
<keyword evidence="7 8" id="KW-0539">Nucleus</keyword>
<dbReference type="PROSITE" id="PS50884">
    <property type="entry name" value="ZF_DOF_2"/>
    <property type="match status" value="1"/>
</dbReference>
<dbReference type="Proteomes" id="UP001140206">
    <property type="component" value="Chromosome 3"/>
</dbReference>
<evidence type="ECO:0000256" key="8">
    <source>
        <dbReference type="PROSITE-ProRule" id="PRU00071"/>
    </source>
</evidence>
<evidence type="ECO:0000313" key="13">
    <source>
        <dbReference type="Proteomes" id="UP001140206"/>
    </source>
</evidence>
<organism evidence="12 13">
    <name type="scientific">Rhynchospora pubera</name>
    <dbReference type="NCBI Taxonomy" id="906938"/>
    <lineage>
        <taxon>Eukaryota</taxon>
        <taxon>Viridiplantae</taxon>
        <taxon>Streptophyta</taxon>
        <taxon>Embryophyta</taxon>
        <taxon>Tracheophyta</taxon>
        <taxon>Spermatophyta</taxon>
        <taxon>Magnoliopsida</taxon>
        <taxon>Liliopsida</taxon>
        <taxon>Poales</taxon>
        <taxon>Cyperaceae</taxon>
        <taxon>Cyperoideae</taxon>
        <taxon>Rhynchosporeae</taxon>
        <taxon>Rhynchospora</taxon>
    </lineage>
</organism>
<dbReference type="PANTHER" id="PTHR31992:SF97">
    <property type="entry name" value="DOF ZINC FINGER PROTEIN"/>
    <property type="match status" value="1"/>
</dbReference>
<evidence type="ECO:0000259" key="11">
    <source>
        <dbReference type="PROSITE" id="PS50884"/>
    </source>
</evidence>
<comment type="function">
    <text evidence="9">Transcription factor that binds specifically to a 5'-AA[AG]G-3' consensus core sequence.</text>
</comment>
<dbReference type="Pfam" id="PF02701">
    <property type="entry name" value="Zn_ribbon_Dof"/>
    <property type="match status" value="1"/>
</dbReference>
<proteinExistence type="predicted"/>
<comment type="subcellular location">
    <subcellularLocation>
        <location evidence="8 9">Nucleus</location>
    </subcellularLocation>
</comment>
<reference evidence="12" key="1">
    <citation type="submission" date="2022-08" db="EMBL/GenBank/DDBJ databases">
        <authorList>
            <person name="Marques A."/>
        </authorList>
    </citation>
    <scope>NUCLEOTIDE SEQUENCE</scope>
    <source>
        <strain evidence="12">RhyPub2mFocal</strain>
        <tissue evidence="12">Leaves</tissue>
    </source>
</reference>
<feature type="region of interest" description="Disordered" evidence="10">
    <location>
        <begin position="91"/>
        <end position="120"/>
    </location>
</feature>
<dbReference type="InterPro" id="IPR003851">
    <property type="entry name" value="Znf_Dof"/>
</dbReference>
<evidence type="ECO:0000313" key="12">
    <source>
        <dbReference type="EMBL" id="KAJ4774394.1"/>
    </source>
</evidence>
<evidence type="ECO:0000256" key="2">
    <source>
        <dbReference type="ARBA" id="ARBA00022771"/>
    </source>
</evidence>
<keyword evidence="2 8" id="KW-0863">Zinc-finger</keyword>
<dbReference type="GO" id="GO:0008270">
    <property type="term" value="F:zinc ion binding"/>
    <property type="evidence" value="ECO:0007669"/>
    <property type="project" value="UniProtKB-KW"/>
</dbReference>
<keyword evidence="1 9" id="KW-0479">Metal-binding</keyword>
<keyword evidence="4 9" id="KW-0805">Transcription regulation</keyword>
<protein>
    <recommendedName>
        <fullName evidence="9">Dof zinc finger protein</fullName>
    </recommendedName>
</protein>
<evidence type="ECO:0000256" key="9">
    <source>
        <dbReference type="RuleBase" id="RU369094"/>
    </source>
</evidence>
<dbReference type="EMBL" id="JAMFTS010000003">
    <property type="protein sequence ID" value="KAJ4774394.1"/>
    <property type="molecule type" value="Genomic_DNA"/>
</dbReference>
<gene>
    <name evidence="12" type="ORF">LUZ62_058651</name>
</gene>
<name>A0AAV8E2A7_9POAL</name>
<keyword evidence="5 8" id="KW-0238">DNA-binding</keyword>
<evidence type="ECO:0000256" key="7">
    <source>
        <dbReference type="ARBA" id="ARBA00023242"/>
    </source>
</evidence>
<keyword evidence="3 9" id="KW-0862">Zinc</keyword>
<dbReference type="PANTHER" id="PTHR31992">
    <property type="entry name" value="DOF ZINC FINGER PROTEIN DOF1.4-RELATED"/>
    <property type="match status" value="1"/>
</dbReference>
<dbReference type="GO" id="GO:0005634">
    <property type="term" value="C:nucleus"/>
    <property type="evidence" value="ECO:0007669"/>
    <property type="project" value="UniProtKB-SubCell"/>
</dbReference>
<evidence type="ECO:0000256" key="6">
    <source>
        <dbReference type="ARBA" id="ARBA00023163"/>
    </source>
</evidence>
<keyword evidence="13" id="KW-1185">Reference proteome</keyword>